<reference evidence="1" key="1">
    <citation type="submission" date="2021-04" db="EMBL/GenBank/DDBJ databases">
        <authorList>
            <person name="Tunstrom K."/>
        </authorList>
    </citation>
    <scope>NUCLEOTIDE SEQUENCE</scope>
</reference>
<dbReference type="AlphaFoldDB" id="A0A8S3WRS3"/>
<dbReference type="PANTHER" id="PTHR33776">
    <property type="entry name" value="ENDO/EXONUCLEASE/PHOSPHATASE DOMAIN-CONTAINING PROTEIN"/>
    <property type="match status" value="1"/>
</dbReference>
<gene>
    <name evidence="1" type="ORF">PAPOLLO_LOCUS9034</name>
</gene>
<dbReference type="Proteomes" id="UP000691718">
    <property type="component" value="Unassembled WGS sequence"/>
</dbReference>
<dbReference type="EMBL" id="CAJQZP010000644">
    <property type="protein sequence ID" value="CAG4975023.1"/>
    <property type="molecule type" value="Genomic_DNA"/>
</dbReference>
<sequence>MSEQKGSKVNKIREDIKRFLEEDENSFVTAGKKETIKKADFDLIILTECWLSCSGPIPLLESYSSHATKQTYNQSDGILIYIKDNLKCTVEEPTFQEANCLIIKFGTHTVVIGIYRPYCSKNDATKKFSSLNQLLTELKCFKNIVLMGDINIDISPGNMNQQAEQYLNLTASHGLLPAFTSSTRMFTCIDHLSLKIRQPTKSFVILTCLTDHEAVSLSLKIKQPKCYFNRCIRKIDHVGLKQFLLDANFGQIYDNNNPEELANFLVETLSK</sequence>
<dbReference type="OrthoDB" id="6930323at2759"/>
<evidence type="ECO:0000313" key="2">
    <source>
        <dbReference type="Proteomes" id="UP000691718"/>
    </source>
</evidence>
<keyword evidence="2" id="KW-1185">Reference proteome</keyword>
<organism evidence="1 2">
    <name type="scientific">Parnassius apollo</name>
    <name type="common">Apollo butterfly</name>
    <name type="synonym">Papilio apollo</name>
    <dbReference type="NCBI Taxonomy" id="110799"/>
    <lineage>
        <taxon>Eukaryota</taxon>
        <taxon>Metazoa</taxon>
        <taxon>Ecdysozoa</taxon>
        <taxon>Arthropoda</taxon>
        <taxon>Hexapoda</taxon>
        <taxon>Insecta</taxon>
        <taxon>Pterygota</taxon>
        <taxon>Neoptera</taxon>
        <taxon>Endopterygota</taxon>
        <taxon>Lepidoptera</taxon>
        <taxon>Glossata</taxon>
        <taxon>Ditrysia</taxon>
        <taxon>Papilionoidea</taxon>
        <taxon>Papilionidae</taxon>
        <taxon>Parnassiinae</taxon>
        <taxon>Parnassini</taxon>
        <taxon>Parnassius</taxon>
        <taxon>Parnassius</taxon>
    </lineage>
</organism>
<accession>A0A8S3WRS3</accession>
<proteinExistence type="predicted"/>
<protein>
    <submittedName>
        <fullName evidence="1">(apollo) hypothetical protein</fullName>
    </submittedName>
</protein>
<evidence type="ECO:0000313" key="1">
    <source>
        <dbReference type="EMBL" id="CAG4975023.1"/>
    </source>
</evidence>
<name>A0A8S3WRS3_PARAO</name>
<dbReference type="PANTHER" id="PTHR33776:SF3">
    <property type="entry name" value="PHD-TYPE DOMAIN-CONTAINING PROTEIN"/>
    <property type="match status" value="1"/>
</dbReference>
<comment type="caution">
    <text evidence="1">The sequence shown here is derived from an EMBL/GenBank/DDBJ whole genome shotgun (WGS) entry which is preliminary data.</text>
</comment>